<feature type="compositionally biased region" description="Low complexity" evidence="1">
    <location>
        <begin position="173"/>
        <end position="195"/>
    </location>
</feature>
<accession>A0A067R631</accession>
<organism evidence="2 3">
    <name type="scientific">Zootermopsis nevadensis</name>
    <name type="common">Dampwood termite</name>
    <dbReference type="NCBI Taxonomy" id="136037"/>
    <lineage>
        <taxon>Eukaryota</taxon>
        <taxon>Metazoa</taxon>
        <taxon>Ecdysozoa</taxon>
        <taxon>Arthropoda</taxon>
        <taxon>Hexapoda</taxon>
        <taxon>Insecta</taxon>
        <taxon>Pterygota</taxon>
        <taxon>Neoptera</taxon>
        <taxon>Polyneoptera</taxon>
        <taxon>Dictyoptera</taxon>
        <taxon>Blattodea</taxon>
        <taxon>Blattoidea</taxon>
        <taxon>Termitoidae</taxon>
        <taxon>Termopsidae</taxon>
        <taxon>Zootermopsis</taxon>
    </lineage>
</organism>
<feature type="region of interest" description="Disordered" evidence="1">
    <location>
        <begin position="216"/>
        <end position="249"/>
    </location>
</feature>
<dbReference type="AlphaFoldDB" id="A0A067R631"/>
<feature type="region of interest" description="Disordered" evidence="1">
    <location>
        <begin position="156"/>
        <end position="200"/>
    </location>
</feature>
<dbReference type="InParanoid" id="A0A067R631"/>
<dbReference type="EMBL" id="KK852861">
    <property type="protein sequence ID" value="KDR14810.1"/>
    <property type="molecule type" value="Genomic_DNA"/>
</dbReference>
<gene>
    <name evidence="2" type="ORF">L798_11256</name>
</gene>
<feature type="compositionally biased region" description="Polar residues" evidence="1">
    <location>
        <begin position="364"/>
        <end position="376"/>
    </location>
</feature>
<evidence type="ECO:0000313" key="3">
    <source>
        <dbReference type="Proteomes" id="UP000027135"/>
    </source>
</evidence>
<feature type="compositionally biased region" description="Low complexity" evidence="1">
    <location>
        <begin position="486"/>
        <end position="507"/>
    </location>
</feature>
<evidence type="ECO:0000256" key="1">
    <source>
        <dbReference type="SAM" id="MobiDB-lite"/>
    </source>
</evidence>
<dbReference type="Proteomes" id="UP000027135">
    <property type="component" value="Unassembled WGS sequence"/>
</dbReference>
<feature type="non-terminal residue" evidence="2">
    <location>
        <position position="741"/>
    </location>
</feature>
<keyword evidence="2" id="KW-0238">DNA-binding</keyword>
<proteinExistence type="predicted"/>
<feature type="compositionally biased region" description="Low complexity" evidence="1">
    <location>
        <begin position="275"/>
        <end position="296"/>
    </location>
</feature>
<keyword evidence="2" id="KW-0371">Homeobox</keyword>
<keyword evidence="3" id="KW-1185">Reference proteome</keyword>
<sequence length="741" mass="80910">MLYDPAINNCEETGGDRQQHTKSLALYATRRGLFCAQKSPRLVAILNDMNPTLIFSSQPLMVPLLCSSRCSVSESWFLPRTPGCFLTVEEEEEEVSIIKRCGSLSCNKKLFVVRDEDWEWICNNRIEGRRPRPKRDSRDSSNSPVGVFRYSCKRRQQNESVGSEMALETDRCSPSSASSPGPTSSTRPGSDGSSPANGSGTPDSCTSLCCNGKIPQPPSVLSSPSVSHGTPNLTHHTPPSHTTNHQEQPCHCCGPVSPPAYADNILHNKPTACIPRSPDSTPSSPSHNHPSLCNPPFSSPSPSERHNQPLKPLPSPPSNGSRTSFSSVSPQSSLPSSPSHNRHCQASPPQQHLGSSPSGPSPRPANNETVPQPTTLPFSVANILRPDFGRRAVITSKQQEPLFRPGGIRRTVTPICDYQRLYRPHEHLPGIQPLPAPKPTKKQTSAWPSVVRNPTLPTEDVSFKVSARETSNHQQARSKGVSTPVPTSGAASPPLSPASSTVSASSSNPDDKVGNADCAKGSQLWPAWVYCTRYSDRPSSGSEFMAQVRLSQFTDQWQALVNALTDVQIPKKNLLNPCQHLQVPSGGYARRWPLRAKDCGSKKLAASDCARRTSLLCFSETLPSMVVCYWNYKALIGPNTSIALFSEACNQSMSSKRSNSGYRVRSTLMNTPVQVLHDWMGQRPATSPTSQEMKRTNFGLETSPSLETDVALLVFPYLKRPVLEPIYPSIQWERGALSLRV</sequence>
<protein>
    <submittedName>
        <fullName evidence="2">Homeobox protein engrailed-1-B</fullName>
    </submittedName>
</protein>
<dbReference type="GO" id="GO:0003677">
    <property type="term" value="F:DNA binding"/>
    <property type="evidence" value="ECO:0007669"/>
    <property type="project" value="UniProtKB-KW"/>
</dbReference>
<feature type="compositionally biased region" description="Low complexity" evidence="1">
    <location>
        <begin position="219"/>
        <end position="245"/>
    </location>
</feature>
<feature type="compositionally biased region" description="Polar residues" evidence="1">
    <location>
        <begin position="472"/>
        <end position="485"/>
    </location>
</feature>
<feature type="compositionally biased region" description="Low complexity" evidence="1">
    <location>
        <begin position="347"/>
        <end position="358"/>
    </location>
</feature>
<feature type="compositionally biased region" description="Low complexity" evidence="1">
    <location>
        <begin position="321"/>
        <end position="339"/>
    </location>
</feature>
<evidence type="ECO:0000313" key="2">
    <source>
        <dbReference type="EMBL" id="KDR14810.1"/>
    </source>
</evidence>
<reference evidence="2 3" key="1">
    <citation type="journal article" date="2014" name="Nat. Commun.">
        <title>Molecular traces of alternative social organization in a termite genome.</title>
        <authorList>
            <person name="Terrapon N."/>
            <person name="Li C."/>
            <person name="Robertson H.M."/>
            <person name="Ji L."/>
            <person name="Meng X."/>
            <person name="Booth W."/>
            <person name="Chen Z."/>
            <person name="Childers C.P."/>
            <person name="Glastad K.M."/>
            <person name="Gokhale K."/>
            <person name="Gowin J."/>
            <person name="Gronenberg W."/>
            <person name="Hermansen R.A."/>
            <person name="Hu H."/>
            <person name="Hunt B.G."/>
            <person name="Huylmans A.K."/>
            <person name="Khalil S.M."/>
            <person name="Mitchell R.D."/>
            <person name="Munoz-Torres M.C."/>
            <person name="Mustard J.A."/>
            <person name="Pan H."/>
            <person name="Reese J.T."/>
            <person name="Scharf M.E."/>
            <person name="Sun F."/>
            <person name="Vogel H."/>
            <person name="Xiao J."/>
            <person name="Yang W."/>
            <person name="Yang Z."/>
            <person name="Yang Z."/>
            <person name="Zhou J."/>
            <person name="Zhu J."/>
            <person name="Brent C.S."/>
            <person name="Elsik C.G."/>
            <person name="Goodisman M.A."/>
            <person name="Liberles D.A."/>
            <person name="Roe R.M."/>
            <person name="Vargo E.L."/>
            <person name="Vilcinskas A."/>
            <person name="Wang J."/>
            <person name="Bornberg-Bauer E."/>
            <person name="Korb J."/>
            <person name="Zhang G."/>
            <person name="Liebig J."/>
        </authorList>
    </citation>
    <scope>NUCLEOTIDE SEQUENCE [LARGE SCALE GENOMIC DNA]</scope>
    <source>
        <tissue evidence="2">Whole organism</tissue>
    </source>
</reference>
<name>A0A067R631_ZOONE</name>
<feature type="region of interest" description="Disordered" evidence="1">
    <location>
        <begin position="427"/>
        <end position="517"/>
    </location>
</feature>
<dbReference type="eggNOG" id="ENOG502SGT5">
    <property type="taxonomic scope" value="Eukaryota"/>
</dbReference>
<feature type="region of interest" description="Disordered" evidence="1">
    <location>
        <begin position="272"/>
        <end position="376"/>
    </location>
</feature>